<dbReference type="PANTHER" id="PTHR39426:SF1">
    <property type="entry name" value="HOMOLOGY TO DEATH-ON-CURING PROTEIN OF PHAGE P1"/>
    <property type="match status" value="1"/>
</dbReference>
<dbReference type="Gene3D" id="1.20.120.1870">
    <property type="entry name" value="Fic/DOC protein, Fido domain"/>
    <property type="match status" value="1"/>
</dbReference>
<evidence type="ECO:0000259" key="1">
    <source>
        <dbReference type="PROSITE" id="PS51459"/>
    </source>
</evidence>
<dbReference type="RefSeq" id="WP_116492517.1">
    <property type="nucleotide sequence ID" value="NZ_QDFR01000007.1"/>
</dbReference>
<dbReference type="PANTHER" id="PTHR39426">
    <property type="entry name" value="HOMOLOGY TO DEATH-ON-CURING PROTEIN OF PHAGE P1"/>
    <property type="match status" value="1"/>
</dbReference>
<dbReference type="InterPro" id="IPR053737">
    <property type="entry name" value="Type_II_TA_Toxin"/>
</dbReference>
<gene>
    <name evidence="2" type="ORF">DC430_18135</name>
</gene>
<dbReference type="Pfam" id="PF02661">
    <property type="entry name" value="Fic"/>
    <property type="match status" value="1"/>
</dbReference>
<dbReference type="AlphaFoldDB" id="A0AA92C0T7"/>
<accession>A0AA92C0T7</accession>
<organism evidence="2 3">
    <name type="scientific">Rhizobium rhizogenes</name>
    <name type="common">Agrobacterium rhizogenes</name>
    <dbReference type="NCBI Taxonomy" id="359"/>
    <lineage>
        <taxon>Bacteria</taxon>
        <taxon>Pseudomonadati</taxon>
        <taxon>Pseudomonadota</taxon>
        <taxon>Alphaproteobacteria</taxon>
        <taxon>Hyphomicrobiales</taxon>
        <taxon>Rhizobiaceae</taxon>
        <taxon>Rhizobium/Agrobacterium group</taxon>
        <taxon>Rhizobium</taxon>
    </lineage>
</organism>
<dbReference type="SUPFAM" id="SSF140931">
    <property type="entry name" value="Fic-like"/>
    <property type="match status" value="1"/>
</dbReference>
<dbReference type="PIRSF" id="PIRSF018297">
    <property type="entry name" value="Doc"/>
    <property type="match status" value="1"/>
</dbReference>
<dbReference type="InterPro" id="IPR006440">
    <property type="entry name" value="Doc"/>
</dbReference>
<dbReference type="NCBIfam" id="TIGR01550">
    <property type="entry name" value="DOC_P1"/>
    <property type="match status" value="1"/>
</dbReference>
<sequence length="131" mass="14401">MTDFVFLDGKLVEQLHYMQIEHFGGSHGLRDGASLDSALNRPINKAGYGCNDVCELAAAYLFGLARNHPFVDGNKRIAIVTTGVFLMENGFMLETDDAKLYAFVMAVAAGEIDEEGITRFLKDHVIPMTSI</sequence>
<proteinExistence type="predicted"/>
<comment type="caution">
    <text evidence="2">The sequence shown here is derived from an EMBL/GenBank/DDBJ whole genome shotgun (WGS) entry which is preliminary data.</text>
</comment>
<reference evidence="2 3" key="1">
    <citation type="submission" date="2018-04" db="EMBL/GenBank/DDBJ databases">
        <authorList>
            <person name="Hagen T."/>
        </authorList>
    </citation>
    <scope>NUCLEOTIDE SEQUENCE [LARGE SCALE GENOMIC DNA]</scope>
    <source>
        <strain evidence="2 3">TPD7009</strain>
    </source>
</reference>
<evidence type="ECO:0000313" key="3">
    <source>
        <dbReference type="Proteomes" id="UP000244335"/>
    </source>
</evidence>
<dbReference type="GO" id="GO:0016301">
    <property type="term" value="F:kinase activity"/>
    <property type="evidence" value="ECO:0007669"/>
    <property type="project" value="InterPro"/>
</dbReference>
<dbReference type="EMBL" id="QDFR01000007">
    <property type="protein sequence ID" value="PVE51365.1"/>
    <property type="molecule type" value="Genomic_DNA"/>
</dbReference>
<feature type="domain" description="Fido" evidence="1">
    <location>
        <begin position="7"/>
        <end position="123"/>
    </location>
</feature>
<dbReference type="PROSITE" id="PS51459">
    <property type="entry name" value="FIDO"/>
    <property type="match status" value="1"/>
</dbReference>
<dbReference type="InterPro" id="IPR036597">
    <property type="entry name" value="Fido-like_dom_sf"/>
</dbReference>
<dbReference type="Proteomes" id="UP000244335">
    <property type="component" value="Unassembled WGS sequence"/>
</dbReference>
<protein>
    <submittedName>
        <fullName evidence="2">Type II toxin-antitoxin system death-on-curing family toxin</fullName>
    </submittedName>
</protein>
<dbReference type="InterPro" id="IPR003812">
    <property type="entry name" value="Fido"/>
</dbReference>
<evidence type="ECO:0000313" key="2">
    <source>
        <dbReference type="EMBL" id="PVE51365.1"/>
    </source>
</evidence>
<name>A0AA92C0T7_RHIRH</name>